<evidence type="ECO:0000313" key="2">
    <source>
        <dbReference type="EMBL" id="GFD58464.1"/>
    </source>
</evidence>
<protein>
    <submittedName>
        <fullName evidence="2">Uncharacterized protein</fullName>
    </submittedName>
</protein>
<feature type="non-terminal residue" evidence="2">
    <location>
        <position position="85"/>
    </location>
</feature>
<feature type="compositionally biased region" description="Basic and acidic residues" evidence="1">
    <location>
        <begin position="23"/>
        <end position="32"/>
    </location>
</feature>
<feature type="non-terminal residue" evidence="2">
    <location>
        <position position="1"/>
    </location>
</feature>
<feature type="region of interest" description="Disordered" evidence="1">
    <location>
        <begin position="1"/>
        <end position="60"/>
    </location>
</feature>
<evidence type="ECO:0000256" key="1">
    <source>
        <dbReference type="SAM" id="MobiDB-lite"/>
    </source>
</evidence>
<reference evidence="2" key="1">
    <citation type="journal article" date="2019" name="Sci. Rep.">
        <title>Draft genome of Tanacetum cinerariifolium, the natural source of mosquito coil.</title>
        <authorList>
            <person name="Yamashiro T."/>
            <person name="Shiraishi A."/>
            <person name="Satake H."/>
            <person name="Nakayama K."/>
        </authorList>
    </citation>
    <scope>NUCLEOTIDE SEQUENCE</scope>
</reference>
<gene>
    <name evidence="2" type="ORF">Tci_930433</name>
</gene>
<accession>A0A699XPR7</accession>
<dbReference type="AlphaFoldDB" id="A0A699XPR7"/>
<organism evidence="2">
    <name type="scientific">Tanacetum cinerariifolium</name>
    <name type="common">Dalmatian daisy</name>
    <name type="synonym">Chrysanthemum cinerariifolium</name>
    <dbReference type="NCBI Taxonomy" id="118510"/>
    <lineage>
        <taxon>Eukaryota</taxon>
        <taxon>Viridiplantae</taxon>
        <taxon>Streptophyta</taxon>
        <taxon>Embryophyta</taxon>
        <taxon>Tracheophyta</taxon>
        <taxon>Spermatophyta</taxon>
        <taxon>Magnoliopsida</taxon>
        <taxon>eudicotyledons</taxon>
        <taxon>Gunneridae</taxon>
        <taxon>Pentapetalae</taxon>
        <taxon>asterids</taxon>
        <taxon>campanulids</taxon>
        <taxon>Asterales</taxon>
        <taxon>Asteraceae</taxon>
        <taxon>Asteroideae</taxon>
        <taxon>Anthemideae</taxon>
        <taxon>Anthemidinae</taxon>
        <taxon>Tanacetum</taxon>
    </lineage>
</organism>
<name>A0A699XPR7_TANCI</name>
<proteinExistence type="predicted"/>
<feature type="compositionally biased region" description="Basic residues" evidence="1">
    <location>
        <begin position="33"/>
        <end position="48"/>
    </location>
</feature>
<sequence>CSNISITVPTLAPAKPQEKKRKQFTETSDKPPKARKSKHGWVSKKRSLKNVEVSKTEEVPTMEPQVADEDADYQKALEETMKIAY</sequence>
<dbReference type="EMBL" id="BKCJ011853357">
    <property type="protein sequence ID" value="GFD58464.1"/>
    <property type="molecule type" value="Genomic_DNA"/>
</dbReference>
<comment type="caution">
    <text evidence="2">The sequence shown here is derived from an EMBL/GenBank/DDBJ whole genome shotgun (WGS) entry which is preliminary data.</text>
</comment>